<protein>
    <submittedName>
        <fullName evidence="5">AraC family transcriptional regulator</fullName>
    </submittedName>
</protein>
<dbReference type="PROSITE" id="PS00041">
    <property type="entry name" value="HTH_ARAC_FAMILY_1"/>
    <property type="match status" value="1"/>
</dbReference>
<dbReference type="SUPFAM" id="SSF46689">
    <property type="entry name" value="Homeodomain-like"/>
    <property type="match status" value="2"/>
</dbReference>
<keyword evidence="2" id="KW-0238">DNA-binding</keyword>
<dbReference type="InterPro" id="IPR018060">
    <property type="entry name" value="HTH_AraC"/>
</dbReference>
<keyword evidence="3" id="KW-0804">Transcription</keyword>
<evidence type="ECO:0000313" key="6">
    <source>
        <dbReference type="Proteomes" id="UP000050668"/>
    </source>
</evidence>
<reference evidence="6" key="1">
    <citation type="submission" date="2015-07" db="EMBL/GenBank/DDBJ databases">
        <title>Fjat-14205 dsm 2895.</title>
        <authorList>
            <person name="Liu B."/>
            <person name="Wang J."/>
            <person name="Zhu Y."/>
            <person name="Liu G."/>
            <person name="Chen Q."/>
            <person name="Chen Z."/>
            <person name="Lan J."/>
            <person name="Che J."/>
            <person name="Ge C."/>
            <person name="Shi H."/>
            <person name="Pan Z."/>
            <person name="Liu X."/>
        </authorList>
    </citation>
    <scope>NUCLEOTIDE SEQUENCE [LARGE SCALE GENOMIC DNA]</scope>
    <source>
        <strain evidence="6">DSM 25560</strain>
    </source>
</reference>
<dbReference type="InterPro" id="IPR018062">
    <property type="entry name" value="HTH_AraC-typ_CS"/>
</dbReference>
<accession>A0ABR5K4Z1</accession>
<evidence type="ECO:0000256" key="3">
    <source>
        <dbReference type="ARBA" id="ARBA00023163"/>
    </source>
</evidence>
<dbReference type="SMART" id="SM00342">
    <property type="entry name" value="HTH_ARAC"/>
    <property type="match status" value="1"/>
</dbReference>
<name>A0ABR5K4Z1_9BACI</name>
<feature type="domain" description="HTH araC/xylS-type" evidence="4">
    <location>
        <begin position="297"/>
        <end position="395"/>
    </location>
</feature>
<dbReference type="PANTHER" id="PTHR43280:SF2">
    <property type="entry name" value="HTH-TYPE TRANSCRIPTIONAL REGULATOR EXSA"/>
    <property type="match status" value="1"/>
</dbReference>
<gene>
    <name evidence="5" type="ORF">AEA09_13910</name>
</gene>
<comment type="caution">
    <text evidence="5">The sequence shown here is derived from an EMBL/GenBank/DDBJ whole genome shotgun (WGS) entry which is preliminary data.</text>
</comment>
<dbReference type="Proteomes" id="UP000050668">
    <property type="component" value="Unassembled WGS sequence"/>
</dbReference>
<evidence type="ECO:0000259" key="4">
    <source>
        <dbReference type="PROSITE" id="PS01124"/>
    </source>
</evidence>
<sequence length="401" mass="47144">MENSVDKQCMTAWLEEFLPNTFVECENTPINETTIFVYEINHLFDWVKVNRLRKNYPNNIIVPIVAEHLTYSTSIAIELNLQALLIKPLHKSKFLRIVKKLYSSLTEKQAHKLTMLELSQQIPQDHTSPFREAFLRRLIRGEIENEQEIIQAASFLSVDHIPNIVFLIQGYMIIDENHPKVIDANRTITSIFRKHFTNKASISFLNFERYLLLLMRIPSNYTSFKHWSEGVACLLEVIAVLKRDYNIHLFMGIGDVYQQPMQVYHSYSQARKARKKPSVDNLHVRYYADLTKNEHLQKALAYIEEHYDEQLVLCDVANYINFSPAHFSRLFKKETGRNFVDYVAFTRILKTLPFLRKYDYTIDKISTSSGFNTSNYYSLTFKKHVGISPSEYRNTKEILFK</sequence>
<proteinExistence type="predicted"/>
<dbReference type="Gene3D" id="1.10.10.60">
    <property type="entry name" value="Homeodomain-like"/>
    <property type="match status" value="2"/>
</dbReference>
<dbReference type="InterPro" id="IPR009057">
    <property type="entry name" value="Homeodomain-like_sf"/>
</dbReference>
<dbReference type="PROSITE" id="PS01124">
    <property type="entry name" value="HTH_ARAC_FAMILY_2"/>
    <property type="match status" value="1"/>
</dbReference>
<dbReference type="Pfam" id="PF12833">
    <property type="entry name" value="HTH_18"/>
    <property type="match status" value="1"/>
</dbReference>
<dbReference type="PANTHER" id="PTHR43280">
    <property type="entry name" value="ARAC-FAMILY TRANSCRIPTIONAL REGULATOR"/>
    <property type="match status" value="1"/>
</dbReference>
<dbReference type="EMBL" id="LGRV01000003">
    <property type="protein sequence ID" value="KOS69864.1"/>
    <property type="molecule type" value="Genomic_DNA"/>
</dbReference>
<organism evidence="5 6">
    <name type="scientific">Lysinibacillus contaminans</name>
    <dbReference type="NCBI Taxonomy" id="1293441"/>
    <lineage>
        <taxon>Bacteria</taxon>
        <taxon>Bacillati</taxon>
        <taxon>Bacillota</taxon>
        <taxon>Bacilli</taxon>
        <taxon>Bacillales</taxon>
        <taxon>Bacillaceae</taxon>
        <taxon>Lysinibacillus</taxon>
    </lineage>
</organism>
<keyword evidence="6" id="KW-1185">Reference proteome</keyword>
<evidence type="ECO:0000313" key="5">
    <source>
        <dbReference type="EMBL" id="KOS69864.1"/>
    </source>
</evidence>
<keyword evidence="1" id="KW-0805">Transcription regulation</keyword>
<evidence type="ECO:0000256" key="2">
    <source>
        <dbReference type="ARBA" id="ARBA00023125"/>
    </source>
</evidence>
<evidence type="ECO:0000256" key="1">
    <source>
        <dbReference type="ARBA" id="ARBA00023015"/>
    </source>
</evidence>